<evidence type="ECO:0000313" key="2">
    <source>
        <dbReference type="Proteomes" id="UP000186456"/>
    </source>
</evidence>
<accession>A0A1H0S345</accession>
<dbReference type="EMBL" id="FNJN01000008">
    <property type="protein sequence ID" value="SDP36009.1"/>
    <property type="molecule type" value="Genomic_DNA"/>
</dbReference>
<dbReference type="Proteomes" id="UP000186456">
    <property type="component" value="Unassembled WGS sequence"/>
</dbReference>
<proteinExistence type="predicted"/>
<organism evidence="1 2">
    <name type="scientific">Microbacterium testaceum (strain StLB037)</name>
    <dbReference type="NCBI Taxonomy" id="979556"/>
    <lineage>
        <taxon>Bacteria</taxon>
        <taxon>Bacillati</taxon>
        <taxon>Actinomycetota</taxon>
        <taxon>Actinomycetes</taxon>
        <taxon>Micrococcales</taxon>
        <taxon>Microbacteriaceae</taxon>
        <taxon>Microbacterium</taxon>
    </lineage>
</organism>
<reference evidence="1 2" key="1">
    <citation type="submission" date="2016-10" db="EMBL/GenBank/DDBJ databases">
        <authorList>
            <person name="de Groot N.N."/>
        </authorList>
    </citation>
    <scope>NUCLEOTIDE SEQUENCE [LARGE SCALE GENOMIC DNA]</scope>
    <source>
        <strain evidence="1 2">StLB037</strain>
    </source>
</reference>
<gene>
    <name evidence="1" type="ORF">SAMN04487788_3157</name>
</gene>
<name>A0A1H0S345_MICTS</name>
<dbReference type="AlphaFoldDB" id="A0A1H0S345"/>
<evidence type="ECO:0000313" key="1">
    <source>
        <dbReference type="EMBL" id="SDP36009.1"/>
    </source>
</evidence>
<protein>
    <submittedName>
        <fullName evidence="1">Uncharacterized protein</fullName>
    </submittedName>
</protein>
<dbReference type="RefSeq" id="WP_143017976.1">
    <property type="nucleotide sequence ID" value="NZ_FNJN01000008.1"/>
</dbReference>
<sequence length="142" mass="16441">MKFGEIVSWREQPTTLADVMGSWTAYVLQMAADMRKYPSEVVGDFGYDDYIGALFARNHLRRAMDELSVTRLDIEWHFAETADEYFRSLTRDDPGGAVIESEPLFAEYQQDKSYWWLRRIPREGALGYEIARVARARAGLAY</sequence>